<accession>A0ABT7AH22</accession>
<keyword evidence="1" id="KW-0732">Signal</keyword>
<keyword evidence="3" id="KW-1185">Reference proteome</keyword>
<evidence type="ECO:0000313" key="2">
    <source>
        <dbReference type="EMBL" id="MDJ1158682.1"/>
    </source>
</evidence>
<dbReference type="PANTHER" id="PTHR43739">
    <property type="entry name" value="XYLOGLUCANASE (EUROFUNG)"/>
    <property type="match status" value="1"/>
</dbReference>
<gene>
    <name evidence="2" type="ORF">QNA08_10605</name>
</gene>
<protein>
    <submittedName>
        <fullName evidence="2">Exo-alpha-sialidase</fullName>
    </submittedName>
</protein>
<dbReference type="SUPFAM" id="SSF110296">
    <property type="entry name" value="Oligoxyloglucan reducing end-specific cellobiohydrolase"/>
    <property type="match status" value="1"/>
</dbReference>
<dbReference type="EMBL" id="JASJEV010000006">
    <property type="protein sequence ID" value="MDJ1158682.1"/>
    <property type="molecule type" value="Genomic_DNA"/>
</dbReference>
<organism evidence="2 3">
    <name type="scientific">Chelatococcus albus</name>
    <dbReference type="NCBI Taxonomy" id="3047466"/>
    <lineage>
        <taxon>Bacteria</taxon>
        <taxon>Pseudomonadati</taxon>
        <taxon>Pseudomonadota</taxon>
        <taxon>Alphaproteobacteria</taxon>
        <taxon>Hyphomicrobiales</taxon>
        <taxon>Chelatococcaceae</taxon>
        <taxon>Chelatococcus</taxon>
    </lineage>
</organism>
<dbReference type="Gene3D" id="2.130.10.10">
    <property type="entry name" value="YVTN repeat-like/Quinoprotein amine dehydrogenase"/>
    <property type="match status" value="2"/>
</dbReference>
<feature type="signal peptide" evidence="1">
    <location>
        <begin position="1"/>
        <end position="30"/>
    </location>
</feature>
<comment type="caution">
    <text evidence="2">The sequence shown here is derived from an EMBL/GenBank/DDBJ whole genome shotgun (WGS) entry which is preliminary data.</text>
</comment>
<dbReference type="InterPro" id="IPR052025">
    <property type="entry name" value="Xyloglucanase_GH74"/>
</dbReference>
<dbReference type="RefSeq" id="WP_283740683.1">
    <property type="nucleotide sequence ID" value="NZ_JASJEV010000006.1"/>
</dbReference>
<dbReference type="InterPro" id="IPR015943">
    <property type="entry name" value="WD40/YVTN_repeat-like_dom_sf"/>
</dbReference>
<evidence type="ECO:0000313" key="3">
    <source>
        <dbReference type="Proteomes" id="UP001321492"/>
    </source>
</evidence>
<feature type="chain" id="PRO_5046430506" evidence="1">
    <location>
        <begin position="31"/>
        <end position="302"/>
    </location>
</feature>
<dbReference type="PANTHER" id="PTHR43739:SF5">
    <property type="entry name" value="EXO-ALPHA-SIALIDASE"/>
    <property type="match status" value="1"/>
</dbReference>
<reference evidence="2 3" key="1">
    <citation type="submission" date="2023-05" db="EMBL/GenBank/DDBJ databases">
        <title>Chelatococcus sp. nov., a moderately thermophilic bacterium isolated from hot spring microbial mat.</title>
        <authorList>
            <person name="Hu C.-J."/>
            <person name="Li W.-J."/>
        </authorList>
    </citation>
    <scope>NUCLEOTIDE SEQUENCE [LARGE SCALE GENOMIC DNA]</scope>
    <source>
        <strain evidence="2 3">SYSU G07232</strain>
    </source>
</reference>
<sequence length="302" mass="31307">MRSRTIIRAALGTTATAIIGGLLASFPAAAAETTVAALARETHLHGISVDPSDSTRVYLATHHGLYLAASDGRATQISVTRDDFMGFTPHPSDPAMLYASGHPARGGNLGFIASSDGGKSWVKLGDGFGGPVDFHQMDVSKADPKVIYGVYGDLQKSTDGGRGWQRVGPAPDGLISLATSSRSAERLYAATQGGLLASADGGRSWNAAHPVRQPVTAVHVTQGGTVYAFIVGVGLVRAAEPDLNWQTVGGNVGNRYLLHIAVEPRGERTLYAAMVDAEKRTTTIVSSRDGGATWAALGGDGG</sequence>
<proteinExistence type="predicted"/>
<dbReference type="Proteomes" id="UP001321492">
    <property type="component" value="Unassembled WGS sequence"/>
</dbReference>
<name>A0ABT7AH22_9HYPH</name>
<evidence type="ECO:0000256" key="1">
    <source>
        <dbReference type="SAM" id="SignalP"/>
    </source>
</evidence>